<evidence type="ECO:0000256" key="1">
    <source>
        <dbReference type="SAM" id="MobiDB-lite"/>
    </source>
</evidence>
<accession>A0A915JPE9</accession>
<evidence type="ECO:0000313" key="3">
    <source>
        <dbReference type="WBParaSite" id="nRc.2.0.1.t28134-RA"/>
    </source>
</evidence>
<feature type="region of interest" description="Disordered" evidence="1">
    <location>
        <begin position="13"/>
        <end position="73"/>
    </location>
</feature>
<keyword evidence="2" id="KW-1185">Reference proteome</keyword>
<reference evidence="3" key="1">
    <citation type="submission" date="2022-11" db="UniProtKB">
        <authorList>
            <consortium name="WormBaseParasite"/>
        </authorList>
    </citation>
    <scope>IDENTIFICATION</scope>
</reference>
<dbReference type="AlphaFoldDB" id="A0A915JPE9"/>
<feature type="compositionally biased region" description="Polar residues" evidence="1">
    <location>
        <begin position="50"/>
        <end position="63"/>
    </location>
</feature>
<dbReference type="WBParaSite" id="nRc.2.0.1.t28134-RA">
    <property type="protein sequence ID" value="nRc.2.0.1.t28134-RA"/>
    <property type="gene ID" value="nRc.2.0.1.g28134"/>
</dbReference>
<evidence type="ECO:0000313" key="2">
    <source>
        <dbReference type="Proteomes" id="UP000887565"/>
    </source>
</evidence>
<name>A0A915JPE9_ROMCU</name>
<protein>
    <submittedName>
        <fullName evidence="3">Uncharacterized protein</fullName>
    </submittedName>
</protein>
<feature type="compositionally biased region" description="Basic and acidic residues" evidence="1">
    <location>
        <begin position="24"/>
        <end position="49"/>
    </location>
</feature>
<dbReference type="Proteomes" id="UP000887565">
    <property type="component" value="Unplaced"/>
</dbReference>
<sequence>MLDVYVNIMQAAESAKSSSTNVHGDLKDVHAIGNNSHHDSDRYINRGRDQSPNPSKHSQSPTRSKPCLGCSSTHHTYLLPNRKERTANVTIVVIWDILQSIGSDVKRTVYPDN</sequence>
<organism evidence="2 3">
    <name type="scientific">Romanomermis culicivorax</name>
    <name type="common">Nematode worm</name>
    <dbReference type="NCBI Taxonomy" id="13658"/>
    <lineage>
        <taxon>Eukaryota</taxon>
        <taxon>Metazoa</taxon>
        <taxon>Ecdysozoa</taxon>
        <taxon>Nematoda</taxon>
        <taxon>Enoplea</taxon>
        <taxon>Dorylaimia</taxon>
        <taxon>Mermithida</taxon>
        <taxon>Mermithoidea</taxon>
        <taxon>Mermithidae</taxon>
        <taxon>Romanomermis</taxon>
    </lineage>
</organism>
<proteinExistence type="predicted"/>